<evidence type="ECO:0000313" key="1">
    <source>
        <dbReference type="EMBL" id="BAG33354.1"/>
    </source>
</evidence>
<organism evidence="1 2">
    <name type="scientific">Porphyromonas gingivalis (strain ATCC 33277 / DSM 20709 / CIP 103683 / JCM 12257 / NCTC 11834 / 2561)</name>
    <dbReference type="NCBI Taxonomy" id="431947"/>
    <lineage>
        <taxon>Bacteria</taxon>
        <taxon>Pseudomonadati</taxon>
        <taxon>Bacteroidota</taxon>
        <taxon>Bacteroidia</taxon>
        <taxon>Bacteroidales</taxon>
        <taxon>Porphyromonadaceae</taxon>
        <taxon>Porphyromonas</taxon>
    </lineage>
</organism>
<reference evidence="1 2" key="1">
    <citation type="journal article" date="2008" name="DNA Res.">
        <title>Determination of the genome sequence of Porphyromonas gingivalis strain ATCC 33277 and genomic comparison with strain W83 revealed extensive genome rearrangements in P. gingivalis.</title>
        <authorList>
            <person name="Naito M."/>
            <person name="Hirakawa H."/>
            <person name="Yamashita A."/>
            <person name="Ohara N."/>
            <person name="Shoji M."/>
            <person name="Yukitake H."/>
            <person name="Nakayama K."/>
            <person name="Toh H."/>
            <person name="Yoshimura F."/>
            <person name="Kuhara S."/>
            <person name="Hattori M."/>
            <person name="Hayashi T."/>
            <person name="Nakayama K."/>
        </authorList>
    </citation>
    <scope>NUCLEOTIDE SEQUENCE [LARGE SCALE GENOMIC DNA]</scope>
    <source>
        <strain evidence="2">ATCC 33277 / DSM 20709 / CIP 103683 / JCM 12257 / NCTC 11834 / 2561</strain>
    </source>
</reference>
<name>B2RJ09_PORG3</name>
<dbReference type="GeneID" id="43496800"/>
<evidence type="ECO:0000313" key="2">
    <source>
        <dbReference type="Proteomes" id="UP000008842"/>
    </source>
</evidence>
<dbReference type="HOGENOM" id="CLU_209169_0_0_10"/>
<dbReference type="AlphaFoldDB" id="B2RJ09"/>
<dbReference type="Proteomes" id="UP000008842">
    <property type="component" value="Chromosome"/>
</dbReference>
<sequence length="54" mass="5927">MENNADSYVLVLEDRSRVQSPTEAGHLSVVSSMDEAGRVKTVEPTEANQTAFMK</sequence>
<dbReference type="KEGG" id="pgn:PGN_0835"/>
<proteinExistence type="predicted"/>
<protein>
    <submittedName>
        <fullName evidence="1">Uncharacterized protein</fullName>
    </submittedName>
</protein>
<gene>
    <name evidence="1" type="ordered locus">PGN_0835</name>
</gene>
<dbReference type="RefSeq" id="WP_012457814.1">
    <property type="nucleotide sequence ID" value="NC_010729.1"/>
</dbReference>
<accession>B2RJ09</accession>
<dbReference type="EMBL" id="AP009380">
    <property type="protein sequence ID" value="BAG33354.1"/>
    <property type="molecule type" value="Genomic_DNA"/>
</dbReference>